<proteinExistence type="predicted"/>
<organism evidence="2 3">
    <name type="scientific">Triparma verrucosa</name>
    <dbReference type="NCBI Taxonomy" id="1606542"/>
    <lineage>
        <taxon>Eukaryota</taxon>
        <taxon>Sar</taxon>
        <taxon>Stramenopiles</taxon>
        <taxon>Ochrophyta</taxon>
        <taxon>Bolidophyceae</taxon>
        <taxon>Parmales</taxon>
        <taxon>Triparmaceae</taxon>
        <taxon>Triparma</taxon>
    </lineage>
</organism>
<feature type="domain" description="AB hydrolase-1" evidence="1">
    <location>
        <begin position="56"/>
        <end position="283"/>
    </location>
</feature>
<evidence type="ECO:0000313" key="3">
    <source>
        <dbReference type="Proteomes" id="UP001165160"/>
    </source>
</evidence>
<dbReference type="SUPFAM" id="SSF53474">
    <property type="entry name" value="alpha/beta-Hydrolases"/>
    <property type="match status" value="1"/>
</dbReference>
<evidence type="ECO:0000313" key="2">
    <source>
        <dbReference type="EMBL" id="GMH97147.1"/>
    </source>
</evidence>
<dbReference type="InterPro" id="IPR029058">
    <property type="entry name" value="AB_hydrolase_fold"/>
</dbReference>
<comment type="caution">
    <text evidence="2">The sequence shown here is derived from an EMBL/GenBank/DDBJ whole genome shotgun (WGS) entry which is preliminary data.</text>
</comment>
<keyword evidence="3" id="KW-1185">Reference proteome</keyword>
<gene>
    <name evidence="2" type="ORF">TrVE_jg7833</name>
</gene>
<evidence type="ECO:0000259" key="1">
    <source>
        <dbReference type="Pfam" id="PF12697"/>
    </source>
</evidence>
<dbReference type="PANTHER" id="PTHR47533:SF4">
    <property type="entry name" value="AB HYDROLASE-1 DOMAIN-CONTAINING PROTEIN"/>
    <property type="match status" value="1"/>
</dbReference>
<dbReference type="AlphaFoldDB" id="A0A9W7C0Q7"/>
<dbReference type="Pfam" id="PF12697">
    <property type="entry name" value="Abhydrolase_6"/>
    <property type="match status" value="1"/>
</dbReference>
<reference evidence="3" key="1">
    <citation type="journal article" date="2023" name="Commun. Biol.">
        <title>Genome analysis of Parmales, the sister group of diatoms, reveals the evolutionary specialization of diatoms from phago-mixotrophs to photoautotrophs.</title>
        <authorList>
            <person name="Ban H."/>
            <person name="Sato S."/>
            <person name="Yoshikawa S."/>
            <person name="Yamada K."/>
            <person name="Nakamura Y."/>
            <person name="Ichinomiya M."/>
            <person name="Sato N."/>
            <person name="Blanc-Mathieu R."/>
            <person name="Endo H."/>
            <person name="Kuwata A."/>
            <person name="Ogata H."/>
        </authorList>
    </citation>
    <scope>NUCLEOTIDE SEQUENCE [LARGE SCALE GENOMIC DNA]</scope>
    <source>
        <strain evidence="3">NIES 3699</strain>
    </source>
</reference>
<sequence length="302" mass="33446">MQQYLRPSSFLRRLSTRSVTSSPPVDPPLRRIPGFAYTVEHAYGDVDVDLANLPSVVLIHGGPGSHADFRYISGEFAALRSQIPVPSLIRVDLRGYGSSLPMLETPSAANLAKALLDGLEATEGDGPYVLVGHSLGAHVALEAARQRPEVVAGLGFVAPVCLSHHYGVRPFFVNRFAGKYSTHALLGPLIRAAIDFFYTQFGFPASIRLEEKVYTHRRVAELDWDAARSIAETNDKPWFLAYPRDDHLIEPTIYEEMADVLGTSRGEGQVVVFDKGGHNIQKSQSYAIVQSLLEFYDLHWRK</sequence>
<dbReference type="Proteomes" id="UP001165160">
    <property type="component" value="Unassembled WGS sequence"/>
</dbReference>
<dbReference type="PANTHER" id="PTHR47533">
    <property type="entry name" value="PROTEIN CBG21859"/>
    <property type="match status" value="1"/>
</dbReference>
<accession>A0A9W7C0Q7</accession>
<protein>
    <recommendedName>
        <fullName evidence="1">AB hydrolase-1 domain-containing protein</fullName>
    </recommendedName>
</protein>
<dbReference type="Gene3D" id="3.40.50.1820">
    <property type="entry name" value="alpha/beta hydrolase"/>
    <property type="match status" value="1"/>
</dbReference>
<dbReference type="EMBL" id="BRXX01000196">
    <property type="protein sequence ID" value="GMH97147.1"/>
    <property type="molecule type" value="Genomic_DNA"/>
</dbReference>
<name>A0A9W7C0Q7_9STRA</name>
<dbReference type="InterPro" id="IPR000073">
    <property type="entry name" value="AB_hydrolase_1"/>
</dbReference>